<dbReference type="AlphaFoldDB" id="A0A098VUX1"/>
<proteinExistence type="predicted"/>
<dbReference type="EMBL" id="JMKJ01000033">
    <property type="protein sequence ID" value="KGG52868.1"/>
    <property type="molecule type" value="Genomic_DNA"/>
</dbReference>
<evidence type="ECO:0000313" key="1">
    <source>
        <dbReference type="EMBL" id="KGG52868.1"/>
    </source>
</evidence>
<dbReference type="VEuPathDB" id="MicrosporidiaDB:DI09_12p360"/>
<comment type="caution">
    <text evidence="1">The sequence shown here is derived from an EMBL/GenBank/DDBJ whole genome shotgun (WGS) entry which is preliminary data.</text>
</comment>
<accession>A0A098VUX1</accession>
<dbReference type="OrthoDB" id="16547at2759"/>
<dbReference type="InterPro" id="IPR003607">
    <property type="entry name" value="HD/PDEase_dom"/>
</dbReference>
<keyword evidence="2" id="KW-1185">Reference proteome</keyword>
<dbReference type="SUPFAM" id="SSF109604">
    <property type="entry name" value="HD-domain/PDEase-like"/>
    <property type="match status" value="1"/>
</dbReference>
<dbReference type="GeneID" id="25258266"/>
<gene>
    <name evidence="1" type="ORF">DI09_12p360</name>
</gene>
<dbReference type="RefSeq" id="XP_013239295.1">
    <property type="nucleotide sequence ID" value="XM_013383841.1"/>
</dbReference>
<dbReference type="CDD" id="cd00077">
    <property type="entry name" value="HDc"/>
    <property type="match status" value="1"/>
</dbReference>
<reference evidence="1 2" key="1">
    <citation type="submission" date="2014-04" db="EMBL/GenBank/DDBJ databases">
        <title>A new species of microsporidia sheds light on the evolution of extreme parasitism.</title>
        <authorList>
            <person name="Haag K.L."/>
            <person name="James T.Y."/>
            <person name="Larsson R."/>
            <person name="Schaer T.M."/>
            <person name="Refardt D."/>
            <person name="Pombert J.-F."/>
            <person name="Ebert D."/>
        </authorList>
    </citation>
    <scope>NUCLEOTIDE SEQUENCE [LARGE SCALE GENOMIC DNA]</scope>
    <source>
        <strain evidence="1 2">UGP3</strain>
        <tissue evidence="1">Spores</tissue>
    </source>
</reference>
<protein>
    <recommendedName>
        <fullName evidence="3">HD/PDEase domain-containing protein</fullName>
    </recommendedName>
</protein>
<dbReference type="HOGENOM" id="CLU_036524_2_2_1"/>
<sequence length="260" mass="29164">MDGSVREKVEFFVREKMQHNDPSHDWLHVERVRSRALALANRLNGILLAGNWRADQILSPNYLALLPVVGEGGFPVNINLTIVELSALLHDVADPKYYSGSLDQSQSMIRDVLSPQVCMEEQEKILFIINGISFRKELESPNTFSDLLNLHDLPLALAFACVQDADRLDALGAIGIARCFAYGSIFGTPFYSSEQPKELITFEEYVGKDTNSSSINHFHEKLLKLHSLVKTAPGFVAAKERTETMKFFVQKFSSEISSNE</sequence>
<dbReference type="PANTHER" id="PTHR33594">
    <property type="entry name" value="SUPERFAMILY HYDROLASE, PUTATIVE (AFU_ORTHOLOGUE AFUA_1G03035)-RELATED"/>
    <property type="match status" value="1"/>
</dbReference>
<dbReference type="PANTHER" id="PTHR33594:SF1">
    <property type="entry name" value="HD_PDEASE DOMAIN-CONTAINING PROTEIN"/>
    <property type="match status" value="1"/>
</dbReference>
<evidence type="ECO:0008006" key="3">
    <source>
        <dbReference type="Google" id="ProtNLM"/>
    </source>
</evidence>
<organism evidence="1 2">
    <name type="scientific">Mitosporidium daphniae</name>
    <dbReference type="NCBI Taxonomy" id="1485682"/>
    <lineage>
        <taxon>Eukaryota</taxon>
        <taxon>Fungi</taxon>
        <taxon>Fungi incertae sedis</taxon>
        <taxon>Microsporidia</taxon>
        <taxon>Mitosporidium</taxon>
    </lineage>
</organism>
<dbReference type="Proteomes" id="UP000029725">
    <property type="component" value="Unassembled WGS sequence"/>
</dbReference>
<name>A0A098VUX1_9MICR</name>
<dbReference type="Gene3D" id="1.10.3210.50">
    <property type="match status" value="1"/>
</dbReference>
<evidence type="ECO:0000313" key="2">
    <source>
        <dbReference type="Proteomes" id="UP000029725"/>
    </source>
</evidence>